<proteinExistence type="predicted"/>
<dbReference type="AlphaFoldDB" id="A0A563TYY8"/>
<reference evidence="2 3" key="1">
    <citation type="submission" date="2019-07" db="EMBL/GenBank/DDBJ databases">
        <authorList>
            <person name="Kim J."/>
        </authorList>
    </citation>
    <scope>NUCLEOTIDE SEQUENCE [LARGE SCALE GENOMIC DNA]</scope>
    <source>
        <strain evidence="2 3">MJ1a</strain>
    </source>
</reference>
<dbReference type="InterPro" id="IPR018873">
    <property type="entry name" value="KilA-N_DNA-bd_domain"/>
</dbReference>
<keyword evidence="3" id="KW-1185">Reference proteome</keyword>
<name>A0A563TYY8_9SPHI</name>
<accession>A0A563TYY8</accession>
<evidence type="ECO:0000259" key="1">
    <source>
        <dbReference type="Pfam" id="PF10543"/>
    </source>
</evidence>
<comment type="caution">
    <text evidence="2">The sequence shown here is derived from an EMBL/GenBank/DDBJ whole genome shotgun (WGS) entry which is preliminary data.</text>
</comment>
<feature type="domain" description="KilA-N DNA-binding" evidence="1">
    <location>
        <begin position="7"/>
        <end position="92"/>
    </location>
</feature>
<dbReference type="EMBL" id="VOEI01000007">
    <property type="protein sequence ID" value="TWR24350.1"/>
    <property type="molecule type" value="Genomic_DNA"/>
</dbReference>
<evidence type="ECO:0000313" key="3">
    <source>
        <dbReference type="Proteomes" id="UP000318010"/>
    </source>
</evidence>
<dbReference type="Pfam" id="PF10543">
    <property type="entry name" value="ORF6N"/>
    <property type="match status" value="1"/>
</dbReference>
<organism evidence="2 3">
    <name type="scientific">Mucilaginibacter achroorhodeus</name>
    <dbReference type="NCBI Taxonomy" id="2599294"/>
    <lineage>
        <taxon>Bacteria</taxon>
        <taxon>Pseudomonadati</taxon>
        <taxon>Bacteroidota</taxon>
        <taxon>Sphingobacteriia</taxon>
        <taxon>Sphingobacteriales</taxon>
        <taxon>Sphingobacteriaceae</taxon>
        <taxon>Mucilaginibacter</taxon>
    </lineage>
</organism>
<gene>
    <name evidence="2" type="ORF">FPZ42_17085</name>
</gene>
<evidence type="ECO:0000313" key="2">
    <source>
        <dbReference type="EMBL" id="TWR24350.1"/>
    </source>
</evidence>
<protein>
    <submittedName>
        <fullName evidence="2">ORF6N domain-containing protein</fullName>
    </submittedName>
</protein>
<sequence>MDDLIISKIYLIRGLKVMLDGDLAELYGTETKKLKQQVKRNLNRFPSHYMFELTQEEYDSLRSQNVTLKRGEHSKYLPYVFTEHGVLMLSNVLKSAIAIDVSIRIIDVFVKLRETLADQSELWLQIERIKGKLNNQDKNMEIVFRYLDELIEQRETLKPRKRMGYKPDDEL</sequence>
<dbReference type="Proteomes" id="UP000318010">
    <property type="component" value="Unassembled WGS sequence"/>
</dbReference>
<dbReference type="OrthoDB" id="9816206at2"/>